<comment type="caution">
    <text evidence="2">The sequence shown here is derived from an EMBL/GenBank/DDBJ whole genome shotgun (WGS) entry which is preliminary data.</text>
</comment>
<feature type="compositionally biased region" description="Basic and acidic residues" evidence="1">
    <location>
        <begin position="24"/>
        <end position="54"/>
    </location>
</feature>
<name>A0ABW3VWW8_9ACTN</name>
<accession>A0ABW3VWW8</accession>
<gene>
    <name evidence="2" type="ORF">ACFQ3F_07095</name>
</gene>
<evidence type="ECO:0000313" key="3">
    <source>
        <dbReference type="Proteomes" id="UP001597229"/>
    </source>
</evidence>
<proteinExistence type="predicted"/>
<protein>
    <submittedName>
        <fullName evidence="2">Uncharacterized protein</fullName>
    </submittedName>
</protein>
<feature type="region of interest" description="Disordered" evidence="1">
    <location>
        <begin position="1"/>
        <end position="71"/>
    </location>
</feature>
<dbReference type="RefSeq" id="WP_367920980.1">
    <property type="nucleotide sequence ID" value="NZ_BAABAC010000037.1"/>
</dbReference>
<keyword evidence="3" id="KW-1185">Reference proteome</keyword>
<reference evidence="3" key="1">
    <citation type="journal article" date="2019" name="Int. J. Syst. Evol. Microbiol.">
        <title>The Global Catalogue of Microorganisms (GCM) 10K type strain sequencing project: providing services to taxonomists for standard genome sequencing and annotation.</title>
        <authorList>
            <consortium name="The Broad Institute Genomics Platform"/>
            <consortium name="The Broad Institute Genome Sequencing Center for Infectious Disease"/>
            <person name="Wu L."/>
            <person name="Ma J."/>
        </authorList>
    </citation>
    <scope>NUCLEOTIDE SEQUENCE [LARGE SCALE GENOMIC DNA]</scope>
    <source>
        <strain evidence="3">CCUG 52478</strain>
    </source>
</reference>
<evidence type="ECO:0000313" key="2">
    <source>
        <dbReference type="EMBL" id="MFD1247548.1"/>
    </source>
</evidence>
<dbReference type="Proteomes" id="UP001597229">
    <property type="component" value="Unassembled WGS sequence"/>
</dbReference>
<sequence length="168" mass="18433">MRDPHGAGLDSGLEPRQPLSQIDRIGDHSARAERAGLDPGAERRRRMFGDERRVSRSRRTRSLAAPPIGGGQRVRMVVQRPLAGGSQDVALSREPCGVLLLDEGQDVARGHICELDLIDFDPPDHVISTSQGSDTNPVFFIPTAGDDRGRPHPAFRSGFRRFCDRFAG</sequence>
<evidence type="ECO:0000256" key="1">
    <source>
        <dbReference type="SAM" id="MobiDB-lite"/>
    </source>
</evidence>
<organism evidence="2 3">
    <name type="scientific">Nocardioides ginsengisoli</name>
    <dbReference type="NCBI Taxonomy" id="363868"/>
    <lineage>
        <taxon>Bacteria</taxon>
        <taxon>Bacillati</taxon>
        <taxon>Actinomycetota</taxon>
        <taxon>Actinomycetes</taxon>
        <taxon>Propionibacteriales</taxon>
        <taxon>Nocardioidaceae</taxon>
        <taxon>Nocardioides</taxon>
    </lineage>
</organism>
<dbReference type="EMBL" id="JBHTLX010000008">
    <property type="protein sequence ID" value="MFD1247548.1"/>
    <property type="molecule type" value="Genomic_DNA"/>
</dbReference>